<sequence length="716" mass="80691">MRKPLVWISTASIIIVLVICFAFMIKKVTVSAAGTALSDNGWNAYFSEPLVKDSITAGYIYVTDQHGKKVQAEMELSKDGQIVRVSGLKPGQYTLHLDDKAVNGKFFKSLKLDKLEFTVYDSIDSISSAKDLKAYFETIRDMQMQTREGSLRERFALSDSPADSTKAESGSADYSSTNIQVEGVDESDFVKTNGDYLYTILGGTSVQIVDIRDSSKMKVASVLKIEENHYDSQLFLHGDLLIVLGDKFEPYSEKRVAADMIMPANSMSTVKIYSIKDPENPEFIREVGIEGYLNSARKTGDMLYLVTNMHPYFWAMDTIEGETLRPVILDSNEEKEKSYLDFKDISILPGAMEASYTVITAIDLSTPETGKLETKGFLGSSNQLYMTKDHLYLTAMKYEMEKSPRGIEMMIWNPGKASTEFFKFKLDGTKIDFYSSAELKGTILNQFSMDEYNGNFRVVMTEGNMWDEKNPSKNHLFILNDGMQQVGSVEGLAEGERIYSARFMGDKAYMVTFRETDPLFVLDVADPAKPKVLGELKIPGFSNYLHPLDENHLIGFGYETVSKKNPGGGEPLIITKGMKISVFDVTDFHNPKEKYTEIIGGQGTYSPIQYDHKALFQHRNRNLFGFPASIYEETDKEFELDYKGSGALVYEITSDKGIVLKGDLVKEKAAGQQYEEWENQVQRLIYSGEKLYTIASREINSYDLNSFMEIDSLKLK</sequence>
<accession>A0AAW9ACR7</accession>
<evidence type="ECO:0000313" key="3">
    <source>
        <dbReference type="EMBL" id="MDW0118745.1"/>
    </source>
</evidence>
<dbReference type="Pfam" id="PF09826">
    <property type="entry name" value="Beta_propel"/>
    <property type="match status" value="1"/>
</dbReference>
<dbReference type="InterPro" id="IPR019198">
    <property type="entry name" value="Beta_propeller_containing"/>
</dbReference>
<feature type="transmembrane region" description="Helical" evidence="2">
    <location>
        <begin position="5"/>
        <end position="25"/>
    </location>
</feature>
<evidence type="ECO:0000256" key="2">
    <source>
        <dbReference type="SAM" id="Phobius"/>
    </source>
</evidence>
<keyword evidence="2" id="KW-0812">Transmembrane</keyword>
<organism evidence="3 4">
    <name type="scientific">Sporosarcina thermotolerans</name>
    <dbReference type="NCBI Taxonomy" id="633404"/>
    <lineage>
        <taxon>Bacteria</taxon>
        <taxon>Bacillati</taxon>
        <taxon>Bacillota</taxon>
        <taxon>Bacilli</taxon>
        <taxon>Bacillales</taxon>
        <taxon>Caryophanaceae</taxon>
        <taxon>Sporosarcina</taxon>
    </lineage>
</organism>
<protein>
    <submittedName>
        <fullName evidence="3">Beta-propeller domain-containing protein</fullName>
    </submittedName>
</protein>
<dbReference type="Proteomes" id="UP001271648">
    <property type="component" value="Unassembled WGS sequence"/>
</dbReference>
<dbReference type="EMBL" id="JAUBDJ010000017">
    <property type="protein sequence ID" value="MDW0118745.1"/>
    <property type="molecule type" value="Genomic_DNA"/>
</dbReference>
<evidence type="ECO:0000313" key="4">
    <source>
        <dbReference type="Proteomes" id="UP001271648"/>
    </source>
</evidence>
<evidence type="ECO:0000256" key="1">
    <source>
        <dbReference type="SAM" id="MobiDB-lite"/>
    </source>
</evidence>
<keyword evidence="4" id="KW-1185">Reference proteome</keyword>
<feature type="region of interest" description="Disordered" evidence="1">
    <location>
        <begin position="156"/>
        <end position="175"/>
    </location>
</feature>
<proteinExistence type="predicted"/>
<keyword evidence="2" id="KW-0472">Membrane</keyword>
<gene>
    <name evidence="3" type="ORF">QTL97_17620</name>
</gene>
<keyword evidence="2" id="KW-1133">Transmembrane helix</keyword>
<dbReference type="AlphaFoldDB" id="A0AAW9ACR7"/>
<reference evidence="3 4" key="1">
    <citation type="submission" date="2023-06" db="EMBL/GenBank/DDBJ databases">
        <title>Sporosarcina sp. nov., isolated from Korean traditional fermented seafood 'Jeotgal'.</title>
        <authorList>
            <person name="Yang A.I."/>
            <person name="Shin N.-R."/>
        </authorList>
    </citation>
    <scope>NUCLEOTIDE SEQUENCE [LARGE SCALE GENOMIC DNA]</scope>
    <source>
        <strain evidence="3 4">KCTC43456</strain>
    </source>
</reference>
<comment type="caution">
    <text evidence="3">The sequence shown here is derived from an EMBL/GenBank/DDBJ whole genome shotgun (WGS) entry which is preliminary data.</text>
</comment>
<dbReference type="RefSeq" id="WP_283733141.1">
    <property type="nucleotide sequence ID" value="NZ_CP125968.1"/>
</dbReference>
<name>A0AAW9ACR7_9BACL</name>